<evidence type="ECO:0000259" key="3">
    <source>
        <dbReference type="Pfam" id="PF02563"/>
    </source>
</evidence>
<comment type="caution">
    <text evidence="5">The sequence shown here is derived from an EMBL/GenBank/DDBJ whole genome shotgun (WGS) entry which is preliminary data.</text>
</comment>
<dbReference type="Gene3D" id="3.10.560.10">
    <property type="entry name" value="Outer membrane lipoprotein wza domain like"/>
    <property type="match status" value="2"/>
</dbReference>
<protein>
    <submittedName>
        <fullName evidence="5">Polysaccharide export protein</fullName>
    </submittedName>
</protein>
<keyword evidence="6" id="KW-1185">Reference proteome</keyword>
<dbReference type="Pfam" id="PF02563">
    <property type="entry name" value="Poly_export"/>
    <property type="match status" value="1"/>
</dbReference>
<proteinExistence type="predicted"/>
<reference evidence="5 6" key="1">
    <citation type="submission" date="2018-08" db="EMBL/GenBank/DDBJ databases">
        <title>Komagataeibacter sp. AV 382.</title>
        <authorList>
            <person name="Skraban J."/>
            <person name="Trcek J."/>
        </authorList>
    </citation>
    <scope>NUCLEOTIDE SEQUENCE [LARGE SCALE GENOMIC DNA]</scope>
    <source>
        <strain evidence="5 6">AV 382</strain>
    </source>
</reference>
<dbReference type="GO" id="GO:0015159">
    <property type="term" value="F:polysaccharide transmembrane transporter activity"/>
    <property type="evidence" value="ECO:0007669"/>
    <property type="project" value="InterPro"/>
</dbReference>
<dbReference type="PANTHER" id="PTHR33619:SF3">
    <property type="entry name" value="POLYSACCHARIDE EXPORT PROTEIN GFCE-RELATED"/>
    <property type="match status" value="1"/>
</dbReference>
<feature type="compositionally biased region" description="Low complexity" evidence="2">
    <location>
        <begin position="104"/>
        <end position="115"/>
    </location>
</feature>
<evidence type="ECO:0000256" key="1">
    <source>
        <dbReference type="ARBA" id="ARBA00022729"/>
    </source>
</evidence>
<sequence>MVAGLPFLLLQAGCNTLPSSGPVQSQITAQQKDPKKNSVGFRIIPVTPELVTLLHQEQPPTLASLESTPSTPSQNDRIGPGDDLQISIYEMGNGLFNASNEQHSTSSSQDLTTSTGIGGSPTSGATASALPPVRVNAAGNIVLPYIGDVHVSGLTTTQIAERISAGMKKISRAPQVVVRTTSDLTNSIIIYGEVTRSGRVPLTPNKERVLDIVALSGGATHAAEDTLVQLTRDDRIVQAPLKIVEDTPEQNILLQSGDRLQLLYMPRNFTVFGASEKISEIPFSTPDLSLAEGLARVGGPSDGRADPNAVYLFRFEDRAIAQKLNIPSDTGQSTVPIVYQLDMMNPANYFLAQDFPMRNHDLIYIANAKINNFNKFFNLLSTIVSPGITAAYMAR</sequence>
<dbReference type="RefSeq" id="WP_116703507.1">
    <property type="nucleotide sequence ID" value="NZ_QUWV01000099.1"/>
</dbReference>
<dbReference type="InterPro" id="IPR019554">
    <property type="entry name" value="Soluble_ligand-bd"/>
</dbReference>
<dbReference type="PANTHER" id="PTHR33619">
    <property type="entry name" value="POLYSACCHARIDE EXPORT PROTEIN GFCE-RELATED"/>
    <property type="match status" value="1"/>
</dbReference>
<dbReference type="Proteomes" id="UP000262371">
    <property type="component" value="Unassembled WGS sequence"/>
</dbReference>
<evidence type="ECO:0000313" key="5">
    <source>
        <dbReference type="EMBL" id="RFD19379.1"/>
    </source>
</evidence>
<evidence type="ECO:0000259" key="4">
    <source>
        <dbReference type="Pfam" id="PF10531"/>
    </source>
</evidence>
<evidence type="ECO:0000256" key="2">
    <source>
        <dbReference type="SAM" id="MobiDB-lite"/>
    </source>
</evidence>
<dbReference type="Gene3D" id="3.30.1950.10">
    <property type="entry name" value="wza like domain"/>
    <property type="match status" value="1"/>
</dbReference>
<dbReference type="EMBL" id="QUWV01000099">
    <property type="protein sequence ID" value="RFD19379.1"/>
    <property type="molecule type" value="Genomic_DNA"/>
</dbReference>
<name>A0A371YYV3_9PROT</name>
<dbReference type="AlphaFoldDB" id="A0A371YYV3"/>
<accession>A0A371YYV3</accession>
<keyword evidence="1" id="KW-0732">Signal</keyword>
<dbReference type="InterPro" id="IPR003715">
    <property type="entry name" value="Poly_export_N"/>
</dbReference>
<dbReference type="OrthoDB" id="7198507at2"/>
<organism evidence="5 6">
    <name type="scientific">Komagataeibacter melaceti</name>
    <dbReference type="NCBI Taxonomy" id="2766577"/>
    <lineage>
        <taxon>Bacteria</taxon>
        <taxon>Pseudomonadati</taxon>
        <taxon>Pseudomonadota</taxon>
        <taxon>Alphaproteobacteria</taxon>
        <taxon>Acetobacterales</taxon>
        <taxon>Acetobacteraceae</taxon>
        <taxon>Komagataeibacter</taxon>
    </lineage>
</organism>
<evidence type="ECO:0000313" key="6">
    <source>
        <dbReference type="Proteomes" id="UP000262371"/>
    </source>
</evidence>
<feature type="domain" description="Soluble ligand binding" evidence="4">
    <location>
        <begin position="190"/>
        <end position="233"/>
    </location>
</feature>
<feature type="region of interest" description="Disordered" evidence="2">
    <location>
        <begin position="97"/>
        <end position="128"/>
    </location>
</feature>
<dbReference type="Pfam" id="PF10531">
    <property type="entry name" value="SLBB"/>
    <property type="match status" value="1"/>
</dbReference>
<feature type="compositionally biased region" description="Polar residues" evidence="2">
    <location>
        <begin position="59"/>
        <end position="76"/>
    </location>
</feature>
<feature type="region of interest" description="Disordered" evidence="2">
    <location>
        <begin position="59"/>
        <end position="84"/>
    </location>
</feature>
<feature type="domain" description="Polysaccharide export protein N-terminal" evidence="3">
    <location>
        <begin position="72"/>
        <end position="179"/>
    </location>
</feature>
<dbReference type="InterPro" id="IPR049712">
    <property type="entry name" value="Poly_export"/>
</dbReference>
<gene>
    <name evidence="5" type="ORF">DY926_11525</name>
</gene>